<feature type="region of interest" description="Disordered" evidence="1">
    <location>
        <begin position="56"/>
        <end position="75"/>
    </location>
</feature>
<evidence type="ECO:0000256" key="1">
    <source>
        <dbReference type="SAM" id="MobiDB-lite"/>
    </source>
</evidence>
<name>A0AA35RZP1_GEOBA</name>
<accession>A0AA35RZP1</accession>
<evidence type="ECO:0000313" key="2">
    <source>
        <dbReference type="EMBL" id="CAI8019516.1"/>
    </source>
</evidence>
<dbReference type="AlphaFoldDB" id="A0AA35RZP1"/>
<sequence length="75" mass="7939">MATRVCHLNMTWAVANASSCRSESIDRVLDEALSSLSGTNATIESATRISGELSTATQRGPEISLLPSDLKSTNN</sequence>
<dbReference type="Proteomes" id="UP001174909">
    <property type="component" value="Unassembled WGS sequence"/>
</dbReference>
<comment type="caution">
    <text evidence="2">The sequence shown here is derived from an EMBL/GenBank/DDBJ whole genome shotgun (WGS) entry which is preliminary data.</text>
</comment>
<evidence type="ECO:0000313" key="3">
    <source>
        <dbReference type="Proteomes" id="UP001174909"/>
    </source>
</evidence>
<gene>
    <name evidence="2" type="ORF">GBAR_LOCUS11727</name>
</gene>
<reference evidence="2" key="1">
    <citation type="submission" date="2023-03" db="EMBL/GenBank/DDBJ databases">
        <authorList>
            <person name="Steffen K."/>
            <person name="Cardenas P."/>
        </authorList>
    </citation>
    <scope>NUCLEOTIDE SEQUENCE</scope>
</reference>
<dbReference type="EMBL" id="CASHTH010001756">
    <property type="protein sequence ID" value="CAI8019516.1"/>
    <property type="molecule type" value="Genomic_DNA"/>
</dbReference>
<protein>
    <submittedName>
        <fullName evidence="2">Uncharacterized protein</fullName>
    </submittedName>
</protein>
<organism evidence="2 3">
    <name type="scientific">Geodia barretti</name>
    <name type="common">Barrett's horny sponge</name>
    <dbReference type="NCBI Taxonomy" id="519541"/>
    <lineage>
        <taxon>Eukaryota</taxon>
        <taxon>Metazoa</taxon>
        <taxon>Porifera</taxon>
        <taxon>Demospongiae</taxon>
        <taxon>Heteroscleromorpha</taxon>
        <taxon>Tetractinellida</taxon>
        <taxon>Astrophorina</taxon>
        <taxon>Geodiidae</taxon>
        <taxon>Geodia</taxon>
    </lineage>
</organism>
<proteinExistence type="predicted"/>
<keyword evidence="3" id="KW-1185">Reference proteome</keyword>
<feature type="non-terminal residue" evidence="2">
    <location>
        <position position="1"/>
    </location>
</feature>